<evidence type="ECO:0000256" key="17">
    <source>
        <dbReference type="ARBA" id="ARBA00035717"/>
    </source>
</evidence>
<evidence type="ECO:0000256" key="1">
    <source>
        <dbReference type="ARBA" id="ARBA00001946"/>
    </source>
</evidence>
<evidence type="ECO:0000256" key="10">
    <source>
        <dbReference type="ARBA" id="ARBA00022705"/>
    </source>
</evidence>
<dbReference type="AlphaFoldDB" id="A0A6C0JUM9"/>
<keyword evidence="14" id="KW-0915">Sodium</keyword>
<dbReference type="GO" id="GO:0003677">
    <property type="term" value="F:DNA binding"/>
    <property type="evidence" value="ECO:0007669"/>
    <property type="project" value="InterPro"/>
</dbReference>
<evidence type="ECO:0000313" key="25">
    <source>
        <dbReference type="EMBL" id="QHU07608.1"/>
    </source>
</evidence>
<name>A0A6C0JUM9_9ZZZZ</name>
<keyword evidence="16" id="KW-0456">Lyase</keyword>
<comment type="catalytic activity">
    <reaction evidence="19">
        <text>2'-deoxyribonucleotide-(2'-deoxyribose 5'-phosphate)-2'-deoxyribonucleotide-DNA = a 3'-end 2'-deoxyribonucleotide-(2,3-dehydro-2,3-deoxyribose 5'-phosphate)-DNA + a 5'-end 5'-phospho-2'-deoxyribonucleoside-DNA + H(+)</text>
        <dbReference type="Rhea" id="RHEA:66592"/>
        <dbReference type="Rhea" id="RHEA-COMP:13180"/>
        <dbReference type="Rhea" id="RHEA-COMP:16897"/>
        <dbReference type="Rhea" id="RHEA-COMP:17067"/>
        <dbReference type="ChEBI" id="CHEBI:15378"/>
        <dbReference type="ChEBI" id="CHEBI:136412"/>
        <dbReference type="ChEBI" id="CHEBI:157695"/>
        <dbReference type="ChEBI" id="CHEBI:167181"/>
        <dbReference type="EC" id="4.2.99.18"/>
    </reaction>
</comment>
<evidence type="ECO:0000256" key="7">
    <source>
        <dbReference type="ARBA" id="ARBA00022634"/>
    </source>
</evidence>
<feature type="domain" description="Helix-hairpin-helix DNA-binding motif class 1" evidence="23">
    <location>
        <begin position="142"/>
        <end position="161"/>
    </location>
</feature>
<dbReference type="InterPro" id="IPR022312">
    <property type="entry name" value="DNA_pol_X"/>
</dbReference>
<dbReference type="Pfam" id="PF14716">
    <property type="entry name" value="HHH_8"/>
    <property type="match status" value="1"/>
</dbReference>
<keyword evidence="6" id="KW-0488">Methylation</keyword>
<dbReference type="EC" id="2.7.7.7" evidence="3"/>
<dbReference type="SMART" id="SM00483">
    <property type="entry name" value="POLXc"/>
    <property type="match status" value="1"/>
</dbReference>
<dbReference type="SUPFAM" id="SSF47802">
    <property type="entry name" value="DNA polymerase beta, N-terminal domain-like"/>
    <property type="match status" value="1"/>
</dbReference>
<dbReference type="Pfam" id="PF14791">
    <property type="entry name" value="DNA_pol_B_thumb"/>
    <property type="match status" value="1"/>
</dbReference>
<dbReference type="InterPro" id="IPR018944">
    <property type="entry name" value="DNA_pol_lambd_fingers_domain"/>
</dbReference>
<keyword evidence="15" id="KW-0234">DNA repair</keyword>
<dbReference type="Gene3D" id="3.30.460.10">
    <property type="entry name" value="Beta Polymerase, domain 2"/>
    <property type="match status" value="1"/>
</dbReference>
<sequence length="365" mass="42805">MKKECPEGKILNLKTNRCNKIKTKKECPKGSKLNLKTNRCNKIKNDIKIKKKNLNMKNDIINNLKIILDYEKIQGNTFKINSYNKAIGILELYDKEITLVEDIKELKGIGDKTKEKIKEFIQTGKMKIIDEIQKDEKYILNKKLNNVYGIGPAKMKELVKVINNFDELLLEENSHLLNDKQKIGIKYYDDLEKRIPYSEGVKHYNIINSIIKEISSNIEFEMVGSYRRKNKDMGDIDILIKENDSFQLKELINKLIEKKYIVETLANGKKKFMGICKLSQESTGRRIDIIVCEKKHYYFTLLYFTGSYQFNIIMRRKALQMGLSLSEYGLTDVKTNKFIDTSDIKSEEDIFKKLEMEYVKPENRI</sequence>
<comment type="subcellular location">
    <subcellularLocation>
        <location evidence="2">Cytoplasm</location>
    </subcellularLocation>
</comment>
<keyword evidence="8" id="KW-0808">Transferase</keyword>
<dbReference type="InterPro" id="IPR003583">
    <property type="entry name" value="Hlx-hairpin-Hlx_DNA-bd_motif"/>
</dbReference>
<dbReference type="CDD" id="cd00141">
    <property type="entry name" value="NT_POLXc"/>
    <property type="match status" value="1"/>
</dbReference>
<dbReference type="SMART" id="SM00278">
    <property type="entry name" value="HhH1"/>
    <property type="match status" value="2"/>
</dbReference>
<dbReference type="InterPro" id="IPR029398">
    <property type="entry name" value="PolB_thumb"/>
</dbReference>
<evidence type="ECO:0000256" key="2">
    <source>
        <dbReference type="ARBA" id="ARBA00004496"/>
    </source>
</evidence>
<dbReference type="PANTHER" id="PTHR11276:SF28">
    <property type="entry name" value="DNA POLYMERASE LAMBDA"/>
    <property type="match status" value="1"/>
</dbReference>
<dbReference type="Gene3D" id="1.10.150.110">
    <property type="entry name" value="DNA polymerase beta, N-terminal domain-like"/>
    <property type="match status" value="1"/>
</dbReference>
<dbReference type="GO" id="GO:0005634">
    <property type="term" value="C:nucleus"/>
    <property type="evidence" value="ECO:0007669"/>
    <property type="project" value="TreeGrafter"/>
</dbReference>
<evidence type="ECO:0000256" key="21">
    <source>
        <dbReference type="ARBA" id="ARBA00045548"/>
    </source>
</evidence>
<evidence type="ECO:0000259" key="23">
    <source>
        <dbReference type="SMART" id="SM00278"/>
    </source>
</evidence>
<dbReference type="GO" id="GO:0006303">
    <property type="term" value="P:double-strand break repair via nonhomologous end joining"/>
    <property type="evidence" value="ECO:0007669"/>
    <property type="project" value="TreeGrafter"/>
</dbReference>
<evidence type="ECO:0000256" key="8">
    <source>
        <dbReference type="ARBA" id="ARBA00022679"/>
    </source>
</evidence>
<dbReference type="GO" id="GO:0140078">
    <property type="term" value="F:class I DNA-(apurinic or apyrimidinic site) endonuclease activity"/>
    <property type="evidence" value="ECO:0007669"/>
    <property type="project" value="UniProtKB-EC"/>
</dbReference>
<evidence type="ECO:0000259" key="24">
    <source>
        <dbReference type="SMART" id="SM00483"/>
    </source>
</evidence>
<evidence type="ECO:0000256" key="3">
    <source>
        <dbReference type="ARBA" id="ARBA00012417"/>
    </source>
</evidence>
<keyword evidence="11" id="KW-0227">DNA damage</keyword>
<keyword evidence="9" id="KW-0548">Nucleotidyltransferase</keyword>
<dbReference type="GO" id="GO:0005737">
    <property type="term" value="C:cytoplasm"/>
    <property type="evidence" value="ECO:0007669"/>
    <property type="project" value="UniProtKB-SubCell"/>
</dbReference>
<keyword evidence="10" id="KW-0235">DNA replication</keyword>
<comment type="catalytic activity">
    <reaction evidence="20">
        <text>a 5'-end 2'-deoxyribose-2'-deoxyribonucleotide-DNA = (2E,4S)-4-hydroxypenten-2-al-5-phosphate + a 5'-end 5'-phospho-2'-deoxyribonucleoside-DNA + H(+)</text>
        <dbReference type="Rhea" id="RHEA:76255"/>
        <dbReference type="Rhea" id="RHEA-COMP:13180"/>
        <dbReference type="Rhea" id="RHEA-COMP:18657"/>
        <dbReference type="ChEBI" id="CHEBI:15378"/>
        <dbReference type="ChEBI" id="CHEBI:136412"/>
        <dbReference type="ChEBI" id="CHEBI:195194"/>
        <dbReference type="ChEBI" id="CHEBI:195195"/>
    </reaction>
</comment>
<protein>
    <recommendedName>
        <fullName evidence="5">DNA polymerase beta</fullName>
        <ecNumber evidence="3">2.7.7.7</ecNumber>
        <ecNumber evidence="4">4.2.99.18</ecNumber>
    </recommendedName>
    <alternativeName>
        <fullName evidence="17">5'-deoxyribose-phosphate lyase</fullName>
    </alternativeName>
    <alternativeName>
        <fullName evidence="18">AP lyase</fullName>
    </alternativeName>
</protein>
<evidence type="ECO:0000256" key="6">
    <source>
        <dbReference type="ARBA" id="ARBA00022481"/>
    </source>
</evidence>
<dbReference type="InterPro" id="IPR010996">
    <property type="entry name" value="HHH_MUS81"/>
</dbReference>
<keyword evidence="7" id="KW-0237">DNA synthesis</keyword>
<dbReference type="InterPro" id="IPR002008">
    <property type="entry name" value="DNA_pol_X_beta-like"/>
</dbReference>
<proteinExistence type="predicted"/>
<evidence type="ECO:0000256" key="19">
    <source>
        <dbReference type="ARBA" id="ARBA00044632"/>
    </source>
</evidence>
<evidence type="ECO:0000256" key="16">
    <source>
        <dbReference type="ARBA" id="ARBA00023239"/>
    </source>
</evidence>
<feature type="domain" description="Helix-hairpin-helix DNA-binding motif class 1" evidence="23">
    <location>
        <begin position="101"/>
        <end position="120"/>
    </location>
</feature>
<dbReference type="Gene3D" id="1.10.150.20">
    <property type="entry name" value="5' to 3' exonuclease, C-terminal subdomain"/>
    <property type="match status" value="1"/>
</dbReference>
<dbReference type="InterPro" id="IPR002054">
    <property type="entry name" value="DNA-dir_DNA_pol_X"/>
</dbReference>
<comment type="cofactor">
    <cofactor evidence="1">
        <name>Mg(2+)</name>
        <dbReference type="ChEBI" id="CHEBI:18420"/>
    </cofactor>
</comment>
<dbReference type="Pfam" id="PF14792">
    <property type="entry name" value="DNA_pol_B_palm"/>
    <property type="match status" value="1"/>
</dbReference>
<keyword evidence="12" id="KW-0832">Ubl conjugation</keyword>
<dbReference type="EMBL" id="MN740684">
    <property type="protein sequence ID" value="QHU07608.1"/>
    <property type="molecule type" value="Genomic_DNA"/>
</dbReference>
<evidence type="ECO:0000256" key="9">
    <source>
        <dbReference type="ARBA" id="ARBA00022695"/>
    </source>
</evidence>
<evidence type="ECO:0000256" key="14">
    <source>
        <dbReference type="ARBA" id="ARBA00023053"/>
    </source>
</evidence>
<keyword evidence="13" id="KW-0239">DNA-directed DNA polymerase</keyword>
<comment type="catalytic activity">
    <reaction evidence="22">
        <text>DNA(n) + a 2'-deoxyribonucleoside 5'-triphosphate = DNA(n+1) + diphosphate</text>
        <dbReference type="Rhea" id="RHEA:22508"/>
        <dbReference type="Rhea" id="RHEA-COMP:17339"/>
        <dbReference type="Rhea" id="RHEA-COMP:17340"/>
        <dbReference type="ChEBI" id="CHEBI:33019"/>
        <dbReference type="ChEBI" id="CHEBI:61560"/>
        <dbReference type="ChEBI" id="CHEBI:173112"/>
        <dbReference type="EC" id="2.7.7.7"/>
    </reaction>
</comment>
<accession>A0A6C0JUM9</accession>
<organism evidence="25">
    <name type="scientific">viral metagenome</name>
    <dbReference type="NCBI Taxonomy" id="1070528"/>
    <lineage>
        <taxon>unclassified sequences</taxon>
        <taxon>metagenomes</taxon>
        <taxon>organismal metagenomes</taxon>
    </lineage>
</organism>
<evidence type="ECO:0000256" key="13">
    <source>
        <dbReference type="ARBA" id="ARBA00022932"/>
    </source>
</evidence>
<evidence type="ECO:0000256" key="5">
    <source>
        <dbReference type="ARBA" id="ARBA00020020"/>
    </source>
</evidence>
<dbReference type="InterPro" id="IPR037160">
    <property type="entry name" value="DNA_Pol_thumb_sf"/>
</dbReference>
<evidence type="ECO:0000256" key="4">
    <source>
        <dbReference type="ARBA" id="ARBA00012720"/>
    </source>
</evidence>
<comment type="function">
    <text evidence="21">Repair polymerase that plays a key role in base-excision repair. During this process, the damaged base is excised by specific DNA glycosylases, the DNA backbone is nicked at the abasic site by an apurinic/apyrimidic (AP) endonuclease, and POLB removes 5'-deoxyribose-phosphate from the preincised AP site acting as a 5'-deoxyribose-phosphate lyase (5'-dRP lyase); through its DNA polymerase activity, it adds one nucleotide to the 3' end of the arising single-nucleotide gap. Conducts 'gap-filling' DNA synthesis in a stepwise distributive fashion rather than in a processive fashion as for other DNA polymerases. It is also able to cleave sugar-phosphate bonds 3' to an intact AP site, acting as an AP lyase.</text>
</comment>
<dbReference type="PRINTS" id="PR00869">
    <property type="entry name" value="DNAPOLX"/>
</dbReference>
<dbReference type="InterPro" id="IPR028207">
    <property type="entry name" value="DNA_pol_B_palm_palm"/>
</dbReference>
<evidence type="ECO:0000256" key="12">
    <source>
        <dbReference type="ARBA" id="ARBA00022843"/>
    </source>
</evidence>
<dbReference type="SUPFAM" id="SSF81301">
    <property type="entry name" value="Nucleotidyltransferase"/>
    <property type="match status" value="1"/>
</dbReference>
<dbReference type="GO" id="GO:0003887">
    <property type="term" value="F:DNA-directed DNA polymerase activity"/>
    <property type="evidence" value="ECO:0007669"/>
    <property type="project" value="UniProtKB-KW"/>
</dbReference>
<evidence type="ECO:0000256" key="11">
    <source>
        <dbReference type="ARBA" id="ARBA00022763"/>
    </source>
</evidence>
<feature type="domain" description="DNA-directed DNA polymerase X" evidence="24">
    <location>
        <begin position="55"/>
        <end position="365"/>
    </location>
</feature>
<dbReference type="EC" id="4.2.99.18" evidence="4"/>
<dbReference type="Gene3D" id="3.30.210.10">
    <property type="entry name" value="DNA polymerase, thumb domain"/>
    <property type="match status" value="1"/>
</dbReference>
<dbReference type="InterPro" id="IPR027421">
    <property type="entry name" value="DNA_pol_lamdba_lyase_dom_sf"/>
</dbReference>
<dbReference type="Pfam" id="PF10391">
    <property type="entry name" value="DNA_pol_lambd_f"/>
    <property type="match status" value="1"/>
</dbReference>
<dbReference type="SUPFAM" id="SSF81585">
    <property type="entry name" value="PsbU/PolX domain-like"/>
    <property type="match status" value="1"/>
</dbReference>
<reference evidence="25" key="1">
    <citation type="journal article" date="2020" name="Nature">
        <title>Giant virus diversity and host interactions through global metagenomics.</title>
        <authorList>
            <person name="Schulz F."/>
            <person name="Roux S."/>
            <person name="Paez-Espino D."/>
            <person name="Jungbluth S."/>
            <person name="Walsh D.A."/>
            <person name="Denef V.J."/>
            <person name="McMahon K.D."/>
            <person name="Konstantinidis K.T."/>
            <person name="Eloe-Fadrosh E.A."/>
            <person name="Kyrpides N.C."/>
            <person name="Woyke T."/>
        </authorList>
    </citation>
    <scope>NUCLEOTIDE SEQUENCE</scope>
    <source>
        <strain evidence="25">GVMAG-S-1040241-154</strain>
    </source>
</reference>
<evidence type="ECO:0000256" key="20">
    <source>
        <dbReference type="ARBA" id="ARBA00044678"/>
    </source>
</evidence>
<dbReference type="InterPro" id="IPR043519">
    <property type="entry name" value="NT_sf"/>
</dbReference>
<evidence type="ECO:0000256" key="22">
    <source>
        <dbReference type="ARBA" id="ARBA00049244"/>
    </source>
</evidence>
<evidence type="ECO:0000256" key="18">
    <source>
        <dbReference type="ARBA" id="ARBA00035726"/>
    </source>
</evidence>
<dbReference type="PRINTS" id="PR00870">
    <property type="entry name" value="DNAPOLXBETA"/>
</dbReference>
<dbReference type="PANTHER" id="PTHR11276">
    <property type="entry name" value="DNA POLYMERASE TYPE-X FAMILY MEMBER"/>
    <property type="match status" value="1"/>
</dbReference>
<evidence type="ECO:0000256" key="15">
    <source>
        <dbReference type="ARBA" id="ARBA00023204"/>
    </source>
</evidence>